<dbReference type="EMBL" id="AJWN02000018">
    <property type="protein sequence ID" value="OEE63633.1"/>
    <property type="molecule type" value="Genomic_DNA"/>
</dbReference>
<dbReference type="PROSITE" id="PS01040">
    <property type="entry name" value="SBP_BACTERIAL_5"/>
    <property type="match status" value="1"/>
</dbReference>
<evidence type="ECO:0000259" key="5">
    <source>
        <dbReference type="Pfam" id="PF00496"/>
    </source>
</evidence>
<evidence type="ECO:0000256" key="2">
    <source>
        <dbReference type="ARBA" id="ARBA00022448"/>
    </source>
</evidence>
<dbReference type="Gene3D" id="3.10.105.10">
    <property type="entry name" value="Dipeptide-binding Protein, Domain 3"/>
    <property type="match status" value="1"/>
</dbReference>
<dbReference type="PIRSF" id="PIRSF002741">
    <property type="entry name" value="MppA"/>
    <property type="match status" value="1"/>
</dbReference>
<dbReference type="InterPro" id="IPR000914">
    <property type="entry name" value="SBP_5_dom"/>
</dbReference>
<organism evidence="6 7">
    <name type="scientific">Enterovibrio norvegicus FF-454</name>
    <dbReference type="NCBI Taxonomy" id="1185651"/>
    <lineage>
        <taxon>Bacteria</taxon>
        <taxon>Pseudomonadati</taxon>
        <taxon>Pseudomonadota</taxon>
        <taxon>Gammaproteobacteria</taxon>
        <taxon>Vibrionales</taxon>
        <taxon>Vibrionaceae</taxon>
        <taxon>Enterovibrio</taxon>
    </lineage>
</organism>
<feature type="signal peptide" evidence="4">
    <location>
        <begin position="1"/>
        <end position="23"/>
    </location>
</feature>
<comment type="caution">
    <text evidence="6">The sequence shown here is derived from an EMBL/GenBank/DDBJ whole genome shotgun (WGS) entry which is preliminary data.</text>
</comment>
<evidence type="ECO:0000256" key="3">
    <source>
        <dbReference type="ARBA" id="ARBA00022729"/>
    </source>
</evidence>
<dbReference type="SUPFAM" id="SSF53850">
    <property type="entry name" value="Periplasmic binding protein-like II"/>
    <property type="match status" value="1"/>
</dbReference>
<dbReference type="GO" id="GO:0043190">
    <property type="term" value="C:ATP-binding cassette (ABC) transporter complex"/>
    <property type="evidence" value="ECO:0007669"/>
    <property type="project" value="InterPro"/>
</dbReference>
<dbReference type="GO" id="GO:1904680">
    <property type="term" value="F:peptide transmembrane transporter activity"/>
    <property type="evidence" value="ECO:0007669"/>
    <property type="project" value="TreeGrafter"/>
</dbReference>
<accession>A0A1E5CDN1</accession>
<keyword evidence="7" id="KW-1185">Reference proteome</keyword>
<dbReference type="PANTHER" id="PTHR30290:SF9">
    <property type="entry name" value="OLIGOPEPTIDE-BINDING PROTEIN APPA"/>
    <property type="match status" value="1"/>
</dbReference>
<sequence>MKTMKSKIAIALMAAGLSFAASAADITVAYDADPVSLDPHEQLSGGTLQLSHMVFDPLVRWTQDLQFEPRLASSWERIDDKTVRFKLREGVKFHSGNDFTADDVIWTVERLQSSPDFKGIFTPIAEVQKVDDYTVDFITDGPYPLVLQTMTYVFPMDADFYSGKTDAGADKSQIQKSGSTFASTNVSGTGPFVVSSREQGVKVEFDRFGDYWDKESPGNVDKLTLVPIKEDATRVAALLSGDVDMIAPVSPNDHKRVEKAKGIDLVTLPGTRIITFQLNQNVSEPLRDPRVRQAIAYAVNNEGIAQKIMKGFATTAGQQSPAGYVGHNPDLKPRYDLKKAKSLMKEAGYGDGFTITMIAPNNRYVNDEKIAQAVAAMLSKIDIKVDLQTMPKAQYWPEFDKCEAGMQMIGWHSDTEDSANFTEFLTMTRNADTGKGQYNCGHYSNSEVDKLVEAANVETDPTKRAEMLKAVETTLYNEAAFVPLHWQNLAWAAKSNVDIQPIVNAMNFPYFGELVVSEK</sequence>
<evidence type="ECO:0000256" key="1">
    <source>
        <dbReference type="ARBA" id="ARBA00005695"/>
    </source>
</evidence>
<dbReference type="RefSeq" id="WP_016960573.1">
    <property type="nucleotide sequence ID" value="NZ_AJWN02000018.1"/>
</dbReference>
<dbReference type="InterPro" id="IPR039424">
    <property type="entry name" value="SBP_5"/>
</dbReference>
<keyword evidence="3 4" id="KW-0732">Signal</keyword>
<dbReference type="AlphaFoldDB" id="A0A1E5CDN1"/>
<dbReference type="Pfam" id="PF00496">
    <property type="entry name" value="SBP_bac_5"/>
    <property type="match status" value="1"/>
</dbReference>
<evidence type="ECO:0000256" key="4">
    <source>
        <dbReference type="SAM" id="SignalP"/>
    </source>
</evidence>
<dbReference type="CDD" id="cd08498">
    <property type="entry name" value="PBP2_NikA_DppA_OppA_like_2"/>
    <property type="match status" value="1"/>
</dbReference>
<reference evidence="6 7" key="1">
    <citation type="journal article" date="2012" name="Science">
        <title>Ecological populations of bacteria act as socially cohesive units of antibiotic production and resistance.</title>
        <authorList>
            <person name="Cordero O.X."/>
            <person name="Wildschutte H."/>
            <person name="Kirkup B."/>
            <person name="Proehl S."/>
            <person name="Ngo L."/>
            <person name="Hussain F."/>
            <person name="Le Roux F."/>
            <person name="Mincer T."/>
            <person name="Polz M.F."/>
        </authorList>
    </citation>
    <scope>NUCLEOTIDE SEQUENCE [LARGE SCALE GENOMIC DNA]</scope>
    <source>
        <strain evidence="6 7">FF-454</strain>
    </source>
</reference>
<dbReference type="PANTHER" id="PTHR30290">
    <property type="entry name" value="PERIPLASMIC BINDING COMPONENT OF ABC TRANSPORTER"/>
    <property type="match status" value="1"/>
</dbReference>
<evidence type="ECO:0000313" key="6">
    <source>
        <dbReference type="EMBL" id="OEE63633.1"/>
    </source>
</evidence>
<feature type="chain" id="PRO_5009172706" evidence="4">
    <location>
        <begin position="24"/>
        <end position="519"/>
    </location>
</feature>
<dbReference type="Proteomes" id="UP000095039">
    <property type="component" value="Unassembled WGS sequence"/>
</dbReference>
<feature type="domain" description="Solute-binding protein family 5" evidence="5">
    <location>
        <begin position="67"/>
        <end position="428"/>
    </location>
</feature>
<keyword evidence="2" id="KW-0813">Transport</keyword>
<dbReference type="InterPro" id="IPR030678">
    <property type="entry name" value="Peptide/Ni-bd"/>
</dbReference>
<dbReference type="InterPro" id="IPR023765">
    <property type="entry name" value="SBP_5_CS"/>
</dbReference>
<dbReference type="GO" id="GO:0030288">
    <property type="term" value="C:outer membrane-bounded periplasmic space"/>
    <property type="evidence" value="ECO:0007669"/>
    <property type="project" value="UniProtKB-ARBA"/>
</dbReference>
<comment type="similarity">
    <text evidence="1">Belongs to the bacterial solute-binding protein 5 family.</text>
</comment>
<dbReference type="Gene3D" id="3.90.76.10">
    <property type="entry name" value="Dipeptide-binding Protein, Domain 1"/>
    <property type="match status" value="1"/>
</dbReference>
<gene>
    <name evidence="6" type="ORF">A1OK_06185</name>
</gene>
<protein>
    <submittedName>
        <fullName evidence="6">Nickel/dipeptide/oligopeptide ABC transporter substrate-binding protein</fullName>
    </submittedName>
</protein>
<evidence type="ECO:0000313" key="7">
    <source>
        <dbReference type="Proteomes" id="UP000095039"/>
    </source>
</evidence>
<name>A0A1E5CDN1_9GAMM</name>
<dbReference type="GO" id="GO:0015833">
    <property type="term" value="P:peptide transport"/>
    <property type="evidence" value="ECO:0007669"/>
    <property type="project" value="TreeGrafter"/>
</dbReference>
<proteinExistence type="inferred from homology"/>
<dbReference type="Gene3D" id="3.40.190.10">
    <property type="entry name" value="Periplasmic binding protein-like II"/>
    <property type="match status" value="1"/>
</dbReference>